<dbReference type="NCBIfam" id="TIGR01167">
    <property type="entry name" value="LPXTG_anchor"/>
    <property type="match status" value="1"/>
</dbReference>
<feature type="transmembrane region" description="Helical" evidence="1">
    <location>
        <begin position="664"/>
        <end position="684"/>
    </location>
</feature>
<dbReference type="InterPro" id="IPR013783">
    <property type="entry name" value="Ig-like_fold"/>
</dbReference>
<keyword evidence="1" id="KW-1133">Transmembrane helix</keyword>
<organism evidence="3 4">
    <name type="scientific">Periweissella cryptocerci</name>
    <dbReference type="NCBI Taxonomy" id="2506420"/>
    <lineage>
        <taxon>Bacteria</taxon>
        <taxon>Bacillati</taxon>
        <taxon>Bacillota</taxon>
        <taxon>Bacilli</taxon>
        <taxon>Lactobacillales</taxon>
        <taxon>Lactobacillaceae</taxon>
        <taxon>Periweissella</taxon>
    </lineage>
</organism>
<dbReference type="Pfam" id="PF17802">
    <property type="entry name" value="SpaA"/>
    <property type="match status" value="1"/>
</dbReference>
<dbReference type="Proteomes" id="UP000292886">
    <property type="component" value="Chromosome"/>
</dbReference>
<keyword evidence="1" id="KW-0472">Membrane</keyword>
<dbReference type="Gene3D" id="2.60.40.10">
    <property type="entry name" value="Immunoglobulins"/>
    <property type="match status" value="2"/>
</dbReference>
<keyword evidence="4" id="KW-1185">Reference proteome</keyword>
<evidence type="ECO:0000313" key="3">
    <source>
        <dbReference type="EMBL" id="QBO36364.1"/>
    </source>
</evidence>
<accession>A0A4P6YUB0</accession>
<feature type="domain" description="SpaA-like prealbumin fold" evidence="2">
    <location>
        <begin position="503"/>
        <end position="604"/>
    </location>
</feature>
<dbReference type="EMBL" id="CP037940">
    <property type="protein sequence ID" value="QBO36364.1"/>
    <property type="molecule type" value="Genomic_DNA"/>
</dbReference>
<evidence type="ECO:0000313" key="4">
    <source>
        <dbReference type="Proteomes" id="UP000292886"/>
    </source>
</evidence>
<sequence>MKAALTTSERSQRMTNKRPHHHVRLWGLCLVLLSILSVAGLLKFSAFIHADESNTYQLRVHSELAGQVALVPLDKLDEAAEKRLLEPQAATNYYQAHQDIAQMVTVGPDNTGITTLAKGNYLLVPVSTMAKDRMLLPMIIDYDNIVKEQQLDAENQVDLYMKQSVVGSMQVTNLVIGTSTVLIGSQFRLVHYDPTKVDITKWTANELRESPSQLGVEYFDLTTDENGRIKVDTLPFGFYYLVQLSVDGKYDLRDTPMFFEISASAPTWGFDPAEKFYNYPHPQLTKTADRESFEFSYSRPFDKVPAQYRMPWTVTAELHAKIDEFQNLKLVDNLGKHWNLAPDSLKVIGKTATGQKITLQAGVDYQMTTTVNGKNEHELALELVKNGVATSQKIADVVSLQLDYTTITDNLPTDSNRVWYHDAKVFDNHIDMYYSNLADPLHTLSADAHVWVGGYHIQVVTTKKNLAKSDVIANPKHKQNPITLKGTEQYGLSQTKPVKYYPLDGAKYRVYRERARTKEYLHYNDQGTLESRTTLQWRTQPIEATVLTAGDGWLTVNEAANDKTGKFVLTGMQKGQYYLEEITPPKGGYRPLKQIVPFEIHEATWPASFDAPIVIRYDLSKAASVYYPETGGEDVKHPKKVSKPGKKNIIQERLDNFFPKTGGIAIQLIAFVGGIILIILAFLLGKRQRKDKATD</sequence>
<dbReference type="OrthoDB" id="9810250at2"/>
<name>A0A4P6YUB0_9LACO</name>
<keyword evidence="1" id="KW-0812">Transmembrane</keyword>
<dbReference type="InterPro" id="IPR041033">
    <property type="entry name" value="SpaA_PFL_dom_1"/>
</dbReference>
<gene>
    <name evidence="3" type="ORF">EQG49_07760</name>
</gene>
<proteinExistence type="predicted"/>
<dbReference type="AlphaFoldDB" id="A0A4P6YUB0"/>
<evidence type="ECO:0000256" key="1">
    <source>
        <dbReference type="SAM" id="Phobius"/>
    </source>
</evidence>
<protein>
    <submittedName>
        <fullName evidence="3">LPXTG cell wall anchor domain-containing protein</fullName>
    </submittedName>
</protein>
<evidence type="ECO:0000259" key="2">
    <source>
        <dbReference type="Pfam" id="PF17802"/>
    </source>
</evidence>
<reference evidence="4" key="1">
    <citation type="submission" date="2019-03" db="EMBL/GenBank/DDBJ databases">
        <title>Weissella sp. 26KH-42 Genome sequencing.</title>
        <authorList>
            <person name="Heo J."/>
            <person name="Kim S.-J."/>
            <person name="Kim J.-S."/>
            <person name="Hong S.-B."/>
            <person name="Kwon S.-W."/>
        </authorList>
    </citation>
    <scope>NUCLEOTIDE SEQUENCE [LARGE SCALE GENOMIC DNA]</scope>
    <source>
        <strain evidence="4">26KH-42</strain>
    </source>
</reference>
<dbReference type="KEGG" id="wei:EQG49_07760"/>